<comment type="catalytic activity">
    <reaction evidence="5">
        <text>a 2'-deoxyadenosine in DNA + S-adenosyl-L-methionine = an N(6)-methyl-2'-deoxyadenosine in DNA + S-adenosyl-L-homocysteine + H(+)</text>
        <dbReference type="Rhea" id="RHEA:15197"/>
        <dbReference type="Rhea" id="RHEA-COMP:12418"/>
        <dbReference type="Rhea" id="RHEA-COMP:12419"/>
        <dbReference type="ChEBI" id="CHEBI:15378"/>
        <dbReference type="ChEBI" id="CHEBI:57856"/>
        <dbReference type="ChEBI" id="CHEBI:59789"/>
        <dbReference type="ChEBI" id="CHEBI:90615"/>
        <dbReference type="ChEBI" id="CHEBI:90616"/>
        <dbReference type="EC" id="2.1.1.72"/>
    </reaction>
</comment>
<dbReference type="InterPro" id="IPR050953">
    <property type="entry name" value="N4_N6_ade-DNA_methylase"/>
</dbReference>
<evidence type="ECO:0000256" key="2">
    <source>
        <dbReference type="ARBA" id="ARBA00022603"/>
    </source>
</evidence>
<name>A0A1C3E928_9PLAN</name>
<keyword evidence="4" id="KW-0949">S-adenosyl-L-methionine</keyword>
<dbReference type="InterPro" id="IPR011639">
    <property type="entry name" value="MethylTrfase_TaqI-like_dom"/>
</dbReference>
<keyword evidence="3" id="KW-0808">Transferase</keyword>
<evidence type="ECO:0000256" key="4">
    <source>
        <dbReference type="ARBA" id="ARBA00022691"/>
    </source>
</evidence>
<evidence type="ECO:0000313" key="9">
    <source>
        <dbReference type="Proteomes" id="UP000094828"/>
    </source>
</evidence>
<organism evidence="8 9">
    <name type="scientific">Planctopirus hydrillae</name>
    <dbReference type="NCBI Taxonomy" id="1841610"/>
    <lineage>
        <taxon>Bacteria</taxon>
        <taxon>Pseudomonadati</taxon>
        <taxon>Planctomycetota</taxon>
        <taxon>Planctomycetia</taxon>
        <taxon>Planctomycetales</taxon>
        <taxon>Planctomycetaceae</taxon>
        <taxon>Planctopirus</taxon>
    </lineage>
</organism>
<dbReference type="Proteomes" id="UP000094828">
    <property type="component" value="Unassembled WGS sequence"/>
</dbReference>
<dbReference type="GO" id="GO:0009007">
    <property type="term" value="F:site-specific DNA-methyltransferase (adenine-specific) activity"/>
    <property type="evidence" value="ECO:0007669"/>
    <property type="project" value="UniProtKB-EC"/>
</dbReference>
<dbReference type="EC" id="2.1.1.72" evidence="1"/>
<dbReference type="EMBL" id="LYDR01000124">
    <property type="protein sequence ID" value="ODA29726.1"/>
    <property type="molecule type" value="Genomic_DNA"/>
</dbReference>
<comment type="caution">
    <text evidence="8">The sequence shown here is derived from an EMBL/GenBank/DDBJ whole genome shotgun (WGS) entry which is preliminary data.</text>
</comment>
<dbReference type="PANTHER" id="PTHR33841:SF1">
    <property type="entry name" value="DNA METHYLTRANSFERASE A"/>
    <property type="match status" value="1"/>
</dbReference>
<dbReference type="Gene3D" id="3.40.50.150">
    <property type="entry name" value="Vaccinia Virus protein VP39"/>
    <property type="match status" value="2"/>
</dbReference>
<protein>
    <recommendedName>
        <fullName evidence="1">site-specific DNA-methyltransferase (adenine-specific)</fullName>
        <ecNumber evidence="1">2.1.1.72</ecNumber>
    </recommendedName>
</protein>
<evidence type="ECO:0000259" key="7">
    <source>
        <dbReference type="Pfam" id="PF07669"/>
    </source>
</evidence>
<dbReference type="Pfam" id="PF07669">
    <property type="entry name" value="Eco57I"/>
    <property type="match status" value="1"/>
</dbReference>
<dbReference type="STRING" id="1841610.A6X21_07500"/>
<evidence type="ECO:0000256" key="1">
    <source>
        <dbReference type="ARBA" id="ARBA00011900"/>
    </source>
</evidence>
<dbReference type="GO" id="GO:0032259">
    <property type="term" value="P:methylation"/>
    <property type="evidence" value="ECO:0007669"/>
    <property type="project" value="UniProtKB-KW"/>
</dbReference>
<dbReference type="InterPro" id="IPR029063">
    <property type="entry name" value="SAM-dependent_MTases_sf"/>
</dbReference>
<dbReference type="OrthoDB" id="249114at2"/>
<feature type="region of interest" description="Disordered" evidence="6">
    <location>
        <begin position="237"/>
        <end position="272"/>
    </location>
</feature>
<dbReference type="PANTHER" id="PTHR33841">
    <property type="entry name" value="DNA METHYLTRANSFERASE YEEA-RELATED"/>
    <property type="match status" value="1"/>
</dbReference>
<evidence type="ECO:0000313" key="8">
    <source>
        <dbReference type="EMBL" id="ODA29726.1"/>
    </source>
</evidence>
<gene>
    <name evidence="8" type="ORF">A6X21_07500</name>
</gene>
<reference evidence="8 9" key="1">
    <citation type="submission" date="2016-05" db="EMBL/GenBank/DDBJ databases">
        <title>Genomic and physiological characterization of Planctopirus sp. isolated from fresh water lake.</title>
        <authorList>
            <person name="Subhash Y."/>
            <person name="Ramana C."/>
        </authorList>
    </citation>
    <scope>NUCLEOTIDE SEQUENCE [LARGE SCALE GENOMIC DNA]</scope>
    <source>
        <strain evidence="8 9">JC280</strain>
    </source>
</reference>
<dbReference type="SUPFAM" id="SSF53335">
    <property type="entry name" value="S-adenosyl-L-methionine-dependent methyltransferases"/>
    <property type="match status" value="1"/>
</dbReference>
<evidence type="ECO:0000256" key="6">
    <source>
        <dbReference type="SAM" id="MobiDB-lite"/>
    </source>
</evidence>
<dbReference type="PRINTS" id="PR00507">
    <property type="entry name" value="N12N6MTFRASE"/>
</dbReference>
<accession>A0A1C3E928</accession>
<sequence length="1553" mass="175543">MRTRTRNPFTTVSTAGLLLPVDLLARIVDGDPNLPGLTPKDYHLRSGERLNEAASRAWNESLAAWKSFRKKFAALPASDTGTTLTRDEWLLPLFQELGYGRLQPKRAIVIDGKEYPISHGWEDHVPIHLLSARYSIDRRTPGAAGAATRAPYSLLQELLNRSGQHRWGFVTNGLKLYLLHDNAALARAANVEFDLEAMMDGELYADFMLLFLLCHQSRVEIQPTPIAKVTLDRKTGKAKKAKATSQKKLVTDDDAETADGDDSVDAEEEKTRLGPENCWLERWANQADQQGTRARDKLRDGVEAAIKSLGAGFLTTKGNQDLRERMRTGELSTQDYYRQLLRVVYRLLMLLVAEEKKTENGANLFHPPGTPPEVSDRYARFYSVSRIRTLAYERRGTAHTDLYESLKVMFLKLREGYAPLGIPGMGSFLFSDDSTPDLDNAFLTNQDLLDAFRHLCYTEDTSGRGGSIRRPVDFGSLGSDELGSVYESLLELHPKIDTDEGPFTLGTASGNERKTTGSYYTPTSLINCLLDSALDPVVHAAIDVPDRAEAERKLLNLKVCDPACGSGHFLIAAAERMAMHLARLRTGDDEPNTLDVQHAKRDIIGRCIYGVDINPMAVELCKVALWMEAMEPGKPFSYLDHHIQCGNSLLGTTPALLAKGIPDDAYTAIEGDVKSRVSELKKQNKKERTFREQGGRELLEPPLKLGNLSSEFVRLNILNDDSISDIRSMQERYTALVRGADYQNARLLADTWCAAFVWKKDDSDLGKLCPTERDFRKVESHAAAGLLPHVRDEVERLRDEYHFFHWHLAYPDVFCMPRKGETPDNEQTGWDGGFDVTLGNPPWERLKIQEKEWFAERAPDVANARNSSIREKLIRELREKDVRMLQEYQDARRHAEGEGHMARNTGRFPLCGRGDVNTYSIFAELNRSNTGLHGRVGCIVPSGIATDSTTQYFIRDLIDSRLLVSLFDFENRQKLFPSVDSRLKFCLLTMAGSSRPAGSLFEFAFYAYSASDLTDGERRFTLSKSDFAQINPNTRTCPIFRSRHDAEVAKAIHRRVPLMVVEGDAERNPWGFQFLEAMHASHDSAHLIESGNADADLLRFYEAKLIHHYDHRWATYSDSEITVLDRNDPSALARTRWMVQENKALQKILGRGWTHDWRLAWRDITNSTNERTLIGAILPRVALSNKLPMSTLDRPDLAHCLIGCWSAFVLDFVARQKVAGTAMTVHYLKQFPVLHPGDYEKQHSTFFPNLSEWTKQRVLELTYTAWDLEPFAQDCGYDGPPFRWDEERRFQLRAELDAAFFHLYLPSDPQGDWLPAANESSDDLARLKESFLQPRYAVSYIMDTFPIVRRKDIAKHGSYHTKDTILKIYDAMQTAIRTGIPYQTLLDPPPADPRVAHPDRRNAISTPSRKRLAQGERILLLKLLLEQSTNALDRDRLERGIVLALTKTAHERIANNQPVTSGSASMVATRHFWPGLDGQLSALVKNGVIETGLSDGRTVFSLKDSSHLDSPLAAHYRSLVVDALRWSGRLEDQRDLNRFLTENEREELDSILK</sequence>
<dbReference type="GO" id="GO:0006304">
    <property type="term" value="P:DNA modification"/>
    <property type="evidence" value="ECO:0007669"/>
    <property type="project" value="InterPro"/>
</dbReference>
<feature type="domain" description="Type II methyltransferase M.TaqI-like" evidence="7">
    <location>
        <begin position="607"/>
        <end position="852"/>
    </location>
</feature>
<proteinExistence type="predicted"/>
<keyword evidence="9" id="KW-1185">Reference proteome</keyword>
<dbReference type="RefSeq" id="WP_068849274.1">
    <property type="nucleotide sequence ID" value="NZ_LYDR01000124.1"/>
</dbReference>
<evidence type="ECO:0000256" key="5">
    <source>
        <dbReference type="ARBA" id="ARBA00047942"/>
    </source>
</evidence>
<keyword evidence="2" id="KW-0489">Methyltransferase</keyword>
<feature type="compositionally biased region" description="Acidic residues" evidence="6">
    <location>
        <begin position="252"/>
        <end position="268"/>
    </location>
</feature>
<evidence type="ECO:0000256" key="3">
    <source>
        <dbReference type="ARBA" id="ARBA00022679"/>
    </source>
</evidence>